<evidence type="ECO:0000256" key="3">
    <source>
        <dbReference type="ARBA" id="ARBA00023295"/>
    </source>
</evidence>
<feature type="domain" description="DUF4982" evidence="7">
    <location>
        <begin position="630"/>
        <end position="694"/>
    </location>
</feature>
<dbReference type="SUPFAM" id="SSF49785">
    <property type="entry name" value="Galactose-binding domain-like"/>
    <property type="match status" value="1"/>
</dbReference>
<evidence type="ECO:0000259" key="5">
    <source>
        <dbReference type="Pfam" id="PF02836"/>
    </source>
</evidence>
<dbReference type="PANTHER" id="PTHR42732:SF1">
    <property type="entry name" value="BETA-MANNOSIDASE"/>
    <property type="match status" value="1"/>
</dbReference>
<evidence type="ECO:0000256" key="2">
    <source>
        <dbReference type="ARBA" id="ARBA00022801"/>
    </source>
</evidence>
<dbReference type="RefSeq" id="WP_168884567.1">
    <property type="nucleotide sequence ID" value="NZ_JABAIL010000008.1"/>
</dbReference>
<evidence type="ECO:0000259" key="6">
    <source>
        <dbReference type="Pfam" id="PF02837"/>
    </source>
</evidence>
<dbReference type="PRINTS" id="PR00132">
    <property type="entry name" value="GLHYDRLASE2"/>
</dbReference>
<dbReference type="InterPro" id="IPR006101">
    <property type="entry name" value="Glyco_hydro_2"/>
</dbReference>
<dbReference type="InterPro" id="IPR051913">
    <property type="entry name" value="GH2_Domain-Containing"/>
</dbReference>
<dbReference type="InterPro" id="IPR032311">
    <property type="entry name" value="DUF4982"/>
</dbReference>
<dbReference type="Gene3D" id="2.60.40.10">
    <property type="entry name" value="Immunoglobulins"/>
    <property type="match status" value="3"/>
</dbReference>
<evidence type="ECO:0000313" key="9">
    <source>
        <dbReference type="EMBL" id="NLR93856.1"/>
    </source>
</evidence>
<dbReference type="Gene3D" id="2.60.120.260">
    <property type="entry name" value="Galactose-binding domain-like"/>
    <property type="match status" value="1"/>
</dbReference>
<dbReference type="InterPro" id="IPR006103">
    <property type="entry name" value="Glyco_hydro_2_cat"/>
</dbReference>
<dbReference type="Pfam" id="PF18565">
    <property type="entry name" value="Glyco_hydro2_C5"/>
    <property type="match status" value="1"/>
</dbReference>
<dbReference type="InterPro" id="IPR023232">
    <property type="entry name" value="Glyco_hydro_2_AS"/>
</dbReference>
<dbReference type="InterPro" id="IPR008979">
    <property type="entry name" value="Galactose-bd-like_sf"/>
</dbReference>
<organism evidence="9 10">
    <name type="scientific">Flammeovirga agarivorans</name>
    <dbReference type="NCBI Taxonomy" id="2726742"/>
    <lineage>
        <taxon>Bacteria</taxon>
        <taxon>Pseudomonadati</taxon>
        <taxon>Bacteroidota</taxon>
        <taxon>Cytophagia</taxon>
        <taxon>Cytophagales</taxon>
        <taxon>Flammeovirgaceae</taxon>
        <taxon>Flammeovirga</taxon>
    </lineage>
</organism>
<reference evidence="9 10" key="1">
    <citation type="submission" date="2020-04" db="EMBL/GenBank/DDBJ databases">
        <title>Flammeovirga sp. SR4, a novel species isolated from seawater.</title>
        <authorList>
            <person name="Wang X."/>
        </authorList>
    </citation>
    <scope>NUCLEOTIDE SEQUENCE [LARGE SCALE GENOMIC DNA]</scope>
    <source>
        <strain evidence="9 10">SR4</strain>
    </source>
</reference>
<dbReference type="InterPro" id="IPR040605">
    <property type="entry name" value="Glyco_hydro2_dom5"/>
</dbReference>
<dbReference type="GO" id="GO:0005975">
    <property type="term" value="P:carbohydrate metabolic process"/>
    <property type="evidence" value="ECO:0007669"/>
    <property type="project" value="InterPro"/>
</dbReference>
<dbReference type="SUPFAM" id="SSF51445">
    <property type="entry name" value="(Trans)glycosidases"/>
    <property type="match status" value="1"/>
</dbReference>
<dbReference type="Gene3D" id="3.20.20.80">
    <property type="entry name" value="Glycosidases"/>
    <property type="match status" value="1"/>
</dbReference>
<protein>
    <submittedName>
        <fullName evidence="9">DUF4982 domain-containing protein</fullName>
    </submittedName>
</protein>
<dbReference type="EMBL" id="JABAIL010000008">
    <property type="protein sequence ID" value="NLR93856.1"/>
    <property type="molecule type" value="Genomic_DNA"/>
</dbReference>
<dbReference type="Pfam" id="PF16355">
    <property type="entry name" value="DUF4982"/>
    <property type="match status" value="1"/>
</dbReference>
<evidence type="ECO:0000256" key="1">
    <source>
        <dbReference type="ARBA" id="ARBA00007401"/>
    </source>
</evidence>
<gene>
    <name evidence="9" type="ORF">HGP29_21830</name>
</gene>
<sequence>MKKFIYLFIFLPIIVLSQNTSDDTFNSGRQEVLLKEGWKFFKGDHYNFSQGSYDDKDWESVSIPHDWAIKGPFDKKYDLQQVAIFQDGEKVPTEKSGRTGALPYIGTGWYRKNITIENSLSEKKVLLQFDGAMSEAQVYINGQKVGEHPYGYAYFFFDITKFLKEGDNLLAVRLHNQPKSSRWYPGAGIYRNVHLITTNKDAFQQWGTTITTPFISQKKAEVDVTSELEGDIDQVNYIISTADGEIVSEGASSLKFGNTINTQLSVENPQLWSPESPYLYTIKLTAFRQGQAVDQIEKTFGIREIKYTAERGFELNGQQRKFKGVCLHHDLGPLGIAINRAALKRQLVMMKNMGADAIRTAHNMPSIEQMELCDELGLMVIAESFDEWKKPKVKNGYHRFFDDWAAIDVKNLVRRLKNHPSIVMWSAGNEVPDQYGSEGVKRALWLQNIFHEEDPTRPVTVGMDQVKAVMESGFGAILDIPGLNYRTHLYQEAYEKFPQGYLLGSETASTVSSRGVYKFPVKEYKKKKYSDFQSSSYDYEACPWSNIPEDDFILQDDQPWVLGEFVWTGFDYLGEPSPYNEEWPSRSSYFGICDLAGIPKDRYYLYKSRWNTEEETLHILPHWNWEGREGETTPVFVYTNYNTAELFINGVSQGKRTKDVTSRLDRYRLRWMDVKYEAGTVKVVAYDDNGQAVAEKEIKTAGQPHHLKLEADRSILSADGEDLSYVTVSVVDKEGNFCPTANIPLSFKVKGATDYKVVCNGDATSLEMFHEPTMKTFNGKLVVTLQSQDIAGKGILEVKGKGLKTAQIEIKVKEQPTL</sequence>
<keyword evidence="3" id="KW-0326">Glycosidase</keyword>
<proteinExistence type="inferred from homology"/>
<dbReference type="InterPro" id="IPR017853">
    <property type="entry name" value="GH"/>
</dbReference>
<evidence type="ECO:0000259" key="7">
    <source>
        <dbReference type="Pfam" id="PF16355"/>
    </source>
</evidence>
<dbReference type="Pfam" id="PF02837">
    <property type="entry name" value="Glyco_hydro_2_N"/>
    <property type="match status" value="1"/>
</dbReference>
<dbReference type="InterPro" id="IPR013783">
    <property type="entry name" value="Ig-like_fold"/>
</dbReference>
<evidence type="ECO:0000259" key="8">
    <source>
        <dbReference type="Pfam" id="PF18565"/>
    </source>
</evidence>
<evidence type="ECO:0000313" key="10">
    <source>
        <dbReference type="Proteomes" id="UP000585050"/>
    </source>
</evidence>
<dbReference type="PANTHER" id="PTHR42732">
    <property type="entry name" value="BETA-GALACTOSIDASE"/>
    <property type="match status" value="1"/>
</dbReference>
<feature type="domain" description="Glycosyl hydrolases family 2 sugar binding" evidence="6">
    <location>
        <begin position="104"/>
        <end position="198"/>
    </location>
</feature>
<keyword evidence="2" id="KW-0378">Hydrolase</keyword>
<feature type="domain" description="Glycoside hydrolase family 2 catalytic" evidence="5">
    <location>
        <begin position="312"/>
        <end position="534"/>
    </location>
</feature>
<dbReference type="InterPro" id="IPR006104">
    <property type="entry name" value="Glyco_hydro_2_N"/>
</dbReference>
<accession>A0A7X8XY37</accession>
<keyword evidence="10" id="KW-1185">Reference proteome</keyword>
<dbReference type="InterPro" id="IPR036156">
    <property type="entry name" value="Beta-gal/glucu_dom_sf"/>
</dbReference>
<name>A0A7X8XY37_9BACT</name>
<dbReference type="PROSITE" id="PS00608">
    <property type="entry name" value="GLYCOSYL_HYDROL_F2_2"/>
    <property type="match status" value="1"/>
</dbReference>
<feature type="domain" description="Glycoside hydrolase family 2 immunoglobulin-like beta-sandwich" evidence="4">
    <location>
        <begin position="209"/>
        <end position="303"/>
    </location>
</feature>
<dbReference type="Proteomes" id="UP000585050">
    <property type="component" value="Unassembled WGS sequence"/>
</dbReference>
<comment type="caution">
    <text evidence="9">The sequence shown here is derived from an EMBL/GenBank/DDBJ whole genome shotgun (WGS) entry which is preliminary data.</text>
</comment>
<dbReference type="AlphaFoldDB" id="A0A7X8XY37"/>
<dbReference type="GO" id="GO:0004553">
    <property type="term" value="F:hydrolase activity, hydrolyzing O-glycosyl compounds"/>
    <property type="evidence" value="ECO:0007669"/>
    <property type="project" value="InterPro"/>
</dbReference>
<comment type="similarity">
    <text evidence="1">Belongs to the glycosyl hydrolase 2 family.</text>
</comment>
<dbReference type="SUPFAM" id="SSF49303">
    <property type="entry name" value="beta-Galactosidase/glucuronidase domain"/>
    <property type="match status" value="1"/>
</dbReference>
<dbReference type="InterPro" id="IPR006102">
    <property type="entry name" value="Ig-like_GH2"/>
</dbReference>
<dbReference type="Pfam" id="PF00703">
    <property type="entry name" value="Glyco_hydro_2"/>
    <property type="match status" value="1"/>
</dbReference>
<dbReference type="Pfam" id="PF02836">
    <property type="entry name" value="Glyco_hydro_2_C"/>
    <property type="match status" value="1"/>
</dbReference>
<feature type="domain" description="Glycoside hydrolase family 2" evidence="8">
    <location>
        <begin position="707"/>
        <end position="809"/>
    </location>
</feature>
<evidence type="ECO:0000259" key="4">
    <source>
        <dbReference type="Pfam" id="PF00703"/>
    </source>
</evidence>